<evidence type="ECO:0000313" key="3">
    <source>
        <dbReference type="EMBL" id="AJG25013.1"/>
    </source>
</evidence>
<dbReference type="STRING" id="68895.RR42_s3437"/>
<reference evidence="3 4" key="1">
    <citation type="journal article" date="2015" name="Genome Announc.">
        <title>Complete Genome Sequence of Cupriavidus basilensis 4G11, Isolated from the Oak Ridge Field Research Center Site.</title>
        <authorList>
            <person name="Ray J."/>
            <person name="Waters R.J."/>
            <person name="Skerker J.M."/>
            <person name="Kuehl J.V."/>
            <person name="Price M.N."/>
            <person name="Huang J."/>
            <person name="Chakraborty R."/>
            <person name="Arkin A.P."/>
            <person name="Deutschbauer A."/>
        </authorList>
    </citation>
    <scope>NUCLEOTIDE SEQUENCE [LARGE SCALE GENOMIC DNA]</scope>
    <source>
        <strain evidence="3">4G11</strain>
    </source>
</reference>
<keyword evidence="4" id="KW-1185">Reference proteome</keyword>
<protein>
    <submittedName>
        <fullName evidence="3">Uncharacterized protein</fullName>
    </submittedName>
</protein>
<dbReference type="InterPro" id="IPR025375">
    <property type="entry name" value="DUF4365"/>
</dbReference>
<dbReference type="EMBL" id="CP010537">
    <property type="protein sequence ID" value="AJG25013.1"/>
    <property type="molecule type" value="Genomic_DNA"/>
</dbReference>
<dbReference type="InterPro" id="IPR011990">
    <property type="entry name" value="TPR-like_helical_dom_sf"/>
</dbReference>
<dbReference type="SUPFAM" id="SSF48452">
    <property type="entry name" value="TPR-like"/>
    <property type="match status" value="2"/>
</dbReference>
<feature type="domain" description="PIN" evidence="2">
    <location>
        <begin position="999"/>
        <end position="1110"/>
    </location>
</feature>
<dbReference type="Gene3D" id="1.25.40.10">
    <property type="entry name" value="Tetratricopeptide repeat domain"/>
    <property type="match status" value="1"/>
</dbReference>
<proteinExistence type="predicted"/>
<accession>A0A0C4YPN5</accession>
<name>A0A0C4YPN5_9BURK</name>
<gene>
    <name evidence="3" type="ORF">RR42_s3437</name>
</gene>
<feature type="domain" description="DUF4365" evidence="1">
    <location>
        <begin position="64"/>
        <end position="189"/>
    </location>
</feature>
<evidence type="ECO:0000259" key="2">
    <source>
        <dbReference type="Pfam" id="PF20698"/>
    </source>
</evidence>
<dbReference type="Pfam" id="PF20698">
    <property type="entry name" value="PIN-TPR-GreABC"/>
    <property type="match status" value="1"/>
</dbReference>
<dbReference type="InterPro" id="IPR048987">
    <property type="entry name" value="PIN-TPR-GreABC"/>
</dbReference>
<dbReference type="Pfam" id="PF14280">
    <property type="entry name" value="DUF4365"/>
    <property type="match status" value="1"/>
</dbReference>
<sequence>MTAPSRATRRTYPNKFCALHQSPAISTDYLKPMSHEAALPKESEAQRIGQRANKCFSARHPETWRARSLEGTDDVGLDYHVQLVDGERYVAAFHVQLKGSESPAINVSGEFYSISLSRSTVNYYARVTEPILLVYCDLSVDLKSAPACPAFYVWIHEELKRFRKDGRDKSESDSLTVRVPVANQLTEETDLRADVDANLRLHKVATTLDEVVEAKLPSAAPDERATLLEGVATGLAQYSGTLLEVMASPVTTPWPTAPRDSIAGKLDEVGRRLAIGAIDKASVLLETLEPYFDGMTPLEKAEYLYCRGRLHSRSSDETQATADYALACRHSGDAPRYLTAWVEAELSLRYQPEKQCDVSDLKARLQTDAPDVKATLARLMAIEGDFDGAAELLDTLPRRDALNTRAIVAGLEGKHEEVVRVCDEGIAQKQLDLHSQQLFHILRARANFRLSMPSTREVVGEIFIASMTGPADLDVTRLQAVWNDVQTAIDLLRRAGWSGNLEFLADIWAAAALMLGRAEETIDAAKEAAEARPTLPTMQWALEMLAIHLEDYDAALLANQRRPDSAERIFKRIGILHQTKRYRPCLEEVEGACDSLPQDHDLYPVSLALGVLSGDTLFLADRAEALATRLRSKPQWASHVAILGYFRATARNVLAKDEALKRLMVDYEEQGKPKAIAFQLFHLLDATKHNEAEFCIDISARIRELQQLSIEGEFVLAQAYATLAKWDDLLFVANRAIERFAHIGRFSAIKAFALDKLGRTAEALTEVRKLLDSNVSDRLAVDTYVNIVTRCGFIDEALELAERLLDQEVDRARRVDCLRLLFTLLHTKEPGSQRAIEVAWEMGRNVDQNDEVAEGQFLGTFLTATIRGDVPFSPERAAEFQRRMTAFTDRWPESRILRHGTLPENPTFHDIERMLKEVLGNYEERRAWQTKTERELGRGDLPIPYAWRPRAILVNVRDIGELWEIGKKSKKDALQYHLSMIAGTWTPRARHDVATAVPLLDLTALFVLQDLELFDVLFEIFPVIAISQATLLEIQQSASPITGSFVRQRYTKLIEELKRRFEKIQQPVNHTPAEESGPIGRLLTEDTRSLAQLGRYWIYSDDALLRIYATESEETAARGLCTLDLLAIADEMGLMTPQQVSEKLGLLCSWNVGIAITPRYLLASLPTNAGEAKSASSAIDAIRGSDTCTAIFEGIWNVRKPYIDIAAHASALLADLIAEKENNLTAISAIVGLWLGKARLRVDAGETTPIQRLALLVATAARQSKKITQDMARRFWAVYNAVTEFEHGDRMDEQREREAIETMAHCCAGIDHVAQKSEAASRSRDAMLSGLTGGTADYERFNEAYTRALINLRSTRSKSFP</sequence>
<dbReference type="Proteomes" id="UP000031843">
    <property type="component" value="Chromosome secondary"/>
</dbReference>
<dbReference type="KEGG" id="cbw:RR42_s3437"/>
<evidence type="ECO:0000259" key="1">
    <source>
        <dbReference type="Pfam" id="PF14280"/>
    </source>
</evidence>
<organism evidence="3 4">
    <name type="scientific">Cupriavidus basilensis</name>
    <dbReference type="NCBI Taxonomy" id="68895"/>
    <lineage>
        <taxon>Bacteria</taxon>
        <taxon>Pseudomonadati</taxon>
        <taxon>Pseudomonadota</taxon>
        <taxon>Betaproteobacteria</taxon>
        <taxon>Burkholderiales</taxon>
        <taxon>Burkholderiaceae</taxon>
        <taxon>Cupriavidus</taxon>
    </lineage>
</organism>
<evidence type="ECO:0000313" key="4">
    <source>
        <dbReference type="Proteomes" id="UP000031843"/>
    </source>
</evidence>